<evidence type="ECO:0000313" key="16">
    <source>
        <dbReference type="EMBL" id="KAG5996538.1"/>
    </source>
</evidence>
<reference evidence="16" key="1">
    <citation type="journal article" date="2020" name="bioRxiv">
        <title>Whole genome comparisons of ergot fungi reveals the divergence and evolution of species within the genus Claviceps are the result of varying mechanisms driving genome evolution and host range expansion.</title>
        <authorList>
            <person name="Wyka S.A."/>
            <person name="Mondo S.J."/>
            <person name="Liu M."/>
            <person name="Dettman J."/>
            <person name="Nalam V."/>
            <person name="Broders K.D."/>
        </authorList>
    </citation>
    <scope>NUCLEOTIDE SEQUENCE</scope>
    <source>
        <strain evidence="16">CCC 602</strain>
    </source>
</reference>
<dbReference type="Proteomes" id="UP000748025">
    <property type="component" value="Unassembled WGS sequence"/>
</dbReference>
<evidence type="ECO:0000313" key="17">
    <source>
        <dbReference type="Proteomes" id="UP000748025"/>
    </source>
</evidence>
<keyword evidence="10" id="KW-0961">Cell wall biogenesis/degradation</keyword>
<gene>
    <name evidence="16" type="ORF">E4U43_002833</name>
</gene>
<evidence type="ECO:0000256" key="12">
    <source>
        <dbReference type="ARBA" id="ARBA00048766"/>
    </source>
</evidence>
<protein>
    <recommendedName>
        <fullName evidence="11">galacturonan 1,4-alpha-galacturonidase</fullName>
        <ecNumber evidence="11">3.2.1.67</ecNumber>
    </recommendedName>
</protein>
<evidence type="ECO:0000256" key="13">
    <source>
        <dbReference type="RuleBase" id="RU361169"/>
    </source>
</evidence>
<keyword evidence="4 15" id="KW-0732">Signal</keyword>
<dbReference type="GO" id="GO:0005975">
    <property type="term" value="P:carbohydrate metabolic process"/>
    <property type="evidence" value="ECO:0007669"/>
    <property type="project" value="InterPro"/>
</dbReference>
<evidence type="ECO:0000256" key="7">
    <source>
        <dbReference type="ARBA" id="ARBA00023157"/>
    </source>
</evidence>
<keyword evidence="9 13" id="KW-0326">Glycosidase</keyword>
<comment type="subcellular location">
    <subcellularLocation>
        <location evidence="1">Secreted</location>
    </subcellularLocation>
</comment>
<evidence type="ECO:0000256" key="10">
    <source>
        <dbReference type="ARBA" id="ARBA00023316"/>
    </source>
</evidence>
<evidence type="ECO:0000256" key="5">
    <source>
        <dbReference type="ARBA" id="ARBA00022737"/>
    </source>
</evidence>
<feature type="signal peptide" evidence="15">
    <location>
        <begin position="1"/>
        <end position="21"/>
    </location>
</feature>
<evidence type="ECO:0000256" key="11">
    <source>
        <dbReference type="ARBA" id="ARBA00038933"/>
    </source>
</evidence>
<dbReference type="InterPro" id="IPR000743">
    <property type="entry name" value="Glyco_hydro_28"/>
</dbReference>
<dbReference type="InterPro" id="IPR011050">
    <property type="entry name" value="Pectin_lyase_fold/virulence"/>
</dbReference>
<dbReference type="OrthoDB" id="187139at2759"/>
<evidence type="ECO:0000256" key="2">
    <source>
        <dbReference type="ARBA" id="ARBA00008834"/>
    </source>
</evidence>
<dbReference type="PANTHER" id="PTHR31736:SF14">
    <property type="entry name" value="EXOPOLYGALACTURONASE X-1-RELATED"/>
    <property type="match status" value="1"/>
</dbReference>
<keyword evidence="5" id="KW-0677">Repeat</keyword>
<proteinExistence type="inferred from homology"/>
<evidence type="ECO:0000256" key="3">
    <source>
        <dbReference type="ARBA" id="ARBA00022525"/>
    </source>
</evidence>
<dbReference type="InterPro" id="IPR012334">
    <property type="entry name" value="Pectin_lyas_fold"/>
</dbReference>
<sequence length="448" mass="48962">MKACIGFGTFSVSLLTALASAASTPPSSKTHINNPVIPRPDLQAHPFPPTKPFPKSSARQASKTCFVSPKPVGQDDAPAILKAFHDCNNGGTVVLDKAYTIASPLDLTFLNAVDVAITGTVKFTDDIPYWTEHTFKYAYQNASTWWRFGGKDVNIYGAGKGVIDGNGQAWYDEFVVNQVLRRPILFVLDGLHGGSVTGLKLRNTPFWFNLIANSSDVLVSDIDMSAESTSANEAKNTDGWDTLRSDNIVIQSSTIQNNDDCVSFKPNSTNILVQNLLCRDSRGISVGSLGQYPGQYDIVENVYVYNTLMRNASAGARIKVWPSGHVNFQAALSGGGGSGYVKNVTFDSYHNVNNDWAIEVNQCYGTKDLKFCHENPTNIVLSDITFKNIYGTTSKQHDPLVGTIRCSHPSRCHNIQAHNVTLTQPSGKKPEWVCENVDRKLLDINCTA</sequence>
<comment type="caution">
    <text evidence="16">The sequence shown here is derived from an EMBL/GenBank/DDBJ whole genome shotgun (WGS) entry which is preliminary data.</text>
</comment>
<feature type="chain" id="PRO_5040299550" description="galacturonan 1,4-alpha-galacturonidase" evidence="15">
    <location>
        <begin position="22"/>
        <end position="448"/>
    </location>
</feature>
<evidence type="ECO:0000256" key="9">
    <source>
        <dbReference type="ARBA" id="ARBA00023295"/>
    </source>
</evidence>
<evidence type="ECO:0000256" key="1">
    <source>
        <dbReference type="ARBA" id="ARBA00004613"/>
    </source>
</evidence>
<dbReference type="GO" id="GO:0071555">
    <property type="term" value="P:cell wall organization"/>
    <property type="evidence" value="ECO:0007669"/>
    <property type="project" value="UniProtKB-KW"/>
</dbReference>
<keyword evidence="8" id="KW-0325">Glycoprotein</keyword>
<keyword evidence="3" id="KW-0964">Secreted</keyword>
<keyword evidence="17" id="KW-1185">Reference proteome</keyword>
<dbReference type="GO" id="GO:0005576">
    <property type="term" value="C:extracellular region"/>
    <property type="evidence" value="ECO:0007669"/>
    <property type="project" value="UniProtKB-SubCell"/>
</dbReference>
<dbReference type="SUPFAM" id="SSF51126">
    <property type="entry name" value="Pectin lyase-like"/>
    <property type="match status" value="1"/>
</dbReference>
<feature type="region of interest" description="Disordered" evidence="14">
    <location>
        <begin position="24"/>
        <end position="59"/>
    </location>
</feature>
<keyword evidence="6 13" id="KW-0378">Hydrolase</keyword>
<keyword evidence="7" id="KW-1015">Disulfide bond</keyword>
<dbReference type="GO" id="GO:0004650">
    <property type="term" value="F:polygalacturonase activity"/>
    <property type="evidence" value="ECO:0007669"/>
    <property type="project" value="InterPro"/>
</dbReference>
<comment type="catalytic activity">
    <reaction evidence="12">
        <text>[(1-&gt;4)-alpha-D-galacturonosyl](n) + H2O = alpha-D-galacturonate + [(1-&gt;4)-alpha-D-galacturonosyl](n-1)</text>
        <dbReference type="Rhea" id="RHEA:14117"/>
        <dbReference type="Rhea" id="RHEA-COMP:14570"/>
        <dbReference type="Rhea" id="RHEA-COMP:14572"/>
        <dbReference type="ChEBI" id="CHEBI:15377"/>
        <dbReference type="ChEBI" id="CHEBI:58658"/>
        <dbReference type="ChEBI" id="CHEBI:140523"/>
        <dbReference type="EC" id="3.2.1.67"/>
    </reaction>
</comment>
<comment type="similarity">
    <text evidence="2 13">Belongs to the glycosyl hydrolase 28 family.</text>
</comment>
<dbReference type="EMBL" id="SRPW01002036">
    <property type="protein sequence ID" value="KAG5996538.1"/>
    <property type="molecule type" value="Genomic_DNA"/>
</dbReference>
<dbReference type="Gene3D" id="2.160.20.10">
    <property type="entry name" value="Single-stranded right-handed beta-helix, Pectin lyase-like"/>
    <property type="match status" value="1"/>
</dbReference>
<accession>A0A9P7N5M1</accession>
<evidence type="ECO:0000256" key="15">
    <source>
        <dbReference type="SAM" id="SignalP"/>
    </source>
</evidence>
<dbReference type="AlphaFoldDB" id="A0A9P7N5M1"/>
<evidence type="ECO:0000256" key="6">
    <source>
        <dbReference type="ARBA" id="ARBA00022801"/>
    </source>
</evidence>
<evidence type="ECO:0000256" key="8">
    <source>
        <dbReference type="ARBA" id="ARBA00023180"/>
    </source>
</evidence>
<name>A0A9P7N5M1_9HYPO</name>
<evidence type="ECO:0000256" key="4">
    <source>
        <dbReference type="ARBA" id="ARBA00022729"/>
    </source>
</evidence>
<dbReference type="EC" id="3.2.1.67" evidence="11"/>
<dbReference type="GO" id="GO:0047911">
    <property type="term" value="F:galacturan 1,4-alpha-galacturonidase activity"/>
    <property type="evidence" value="ECO:0007669"/>
    <property type="project" value="UniProtKB-EC"/>
</dbReference>
<organism evidence="16 17">
    <name type="scientific">Claviceps pusilla</name>
    <dbReference type="NCBI Taxonomy" id="123648"/>
    <lineage>
        <taxon>Eukaryota</taxon>
        <taxon>Fungi</taxon>
        <taxon>Dikarya</taxon>
        <taxon>Ascomycota</taxon>
        <taxon>Pezizomycotina</taxon>
        <taxon>Sordariomycetes</taxon>
        <taxon>Hypocreomycetidae</taxon>
        <taxon>Hypocreales</taxon>
        <taxon>Clavicipitaceae</taxon>
        <taxon>Claviceps</taxon>
    </lineage>
</organism>
<dbReference type="Pfam" id="PF00295">
    <property type="entry name" value="Glyco_hydro_28"/>
    <property type="match status" value="1"/>
</dbReference>
<dbReference type="PANTHER" id="PTHR31736">
    <property type="match status" value="1"/>
</dbReference>
<evidence type="ECO:0000256" key="14">
    <source>
        <dbReference type="SAM" id="MobiDB-lite"/>
    </source>
</evidence>